<feature type="compositionally biased region" description="Basic and acidic residues" evidence="1">
    <location>
        <begin position="296"/>
        <end position="323"/>
    </location>
</feature>
<name>A0A2G9UQ11_TELCI</name>
<keyword evidence="3" id="KW-1185">Reference proteome</keyword>
<evidence type="ECO:0000313" key="3">
    <source>
        <dbReference type="Proteomes" id="UP000230423"/>
    </source>
</evidence>
<feature type="compositionally biased region" description="Basic and acidic residues" evidence="1">
    <location>
        <begin position="384"/>
        <end position="395"/>
    </location>
</feature>
<evidence type="ECO:0000313" key="2">
    <source>
        <dbReference type="EMBL" id="PIO71550.1"/>
    </source>
</evidence>
<gene>
    <name evidence="2" type="ORF">TELCIR_06549</name>
</gene>
<feature type="compositionally biased region" description="Basic and acidic residues" evidence="1">
    <location>
        <begin position="354"/>
        <end position="375"/>
    </location>
</feature>
<feature type="region of interest" description="Disordered" evidence="1">
    <location>
        <begin position="1"/>
        <end position="20"/>
    </location>
</feature>
<protein>
    <submittedName>
        <fullName evidence="2">Uncharacterized protein</fullName>
    </submittedName>
</protein>
<organism evidence="2 3">
    <name type="scientific">Teladorsagia circumcincta</name>
    <name type="common">Brown stomach worm</name>
    <name type="synonym">Ostertagia circumcincta</name>
    <dbReference type="NCBI Taxonomy" id="45464"/>
    <lineage>
        <taxon>Eukaryota</taxon>
        <taxon>Metazoa</taxon>
        <taxon>Ecdysozoa</taxon>
        <taxon>Nematoda</taxon>
        <taxon>Chromadorea</taxon>
        <taxon>Rhabditida</taxon>
        <taxon>Rhabditina</taxon>
        <taxon>Rhabditomorpha</taxon>
        <taxon>Strongyloidea</taxon>
        <taxon>Trichostrongylidae</taxon>
        <taxon>Teladorsagia</taxon>
    </lineage>
</organism>
<feature type="compositionally biased region" description="Polar residues" evidence="1">
    <location>
        <begin position="236"/>
        <end position="245"/>
    </location>
</feature>
<accession>A0A2G9UQ11</accession>
<proteinExistence type="predicted"/>
<dbReference type="Proteomes" id="UP000230423">
    <property type="component" value="Unassembled WGS sequence"/>
</dbReference>
<evidence type="ECO:0000256" key="1">
    <source>
        <dbReference type="SAM" id="MobiDB-lite"/>
    </source>
</evidence>
<feature type="region of interest" description="Disordered" evidence="1">
    <location>
        <begin position="26"/>
        <end position="46"/>
    </location>
</feature>
<sequence>MTGLFPPRRIGRERNCSGNLTPEEMEIKGRKQKQETTSTVKNRKTDKANKISHTTAFINAHTDSDGKIILKYLLTTYCNITRNVKQYMGGCIDHAYDMWRSCGLMYGDAAMSLADTTMDLAVVSRVLAKPSICASVGVPLGNAVRIFVWNPSAWLVVLEPTVDEWSHKVFPNRPPLPHVSCQYLKKALMDVMPTAQITVAVSLYLKKMEEENKDENAKDEHEKDTAEKGKELGAQEETTTPTAQVQVDAEGKPTGSAERQEGQVSDDAKKEERLSEEGKERQIDATKEAGSNEVMKSSDEGHQKKAEAGSKEEVKSMEKEQADHAVGIEAKEKHSANSKSIEKSGDGKGLPSAEKTKIQEKESIGKVPKPDEPVKSQEQISAEAAKRPDVIEKEKKTKKAIVMAKPDKDNFDLGYSRGTNDLHLRRFWAEG</sequence>
<dbReference type="EMBL" id="KZ345918">
    <property type="protein sequence ID" value="PIO71550.1"/>
    <property type="molecule type" value="Genomic_DNA"/>
</dbReference>
<reference evidence="2 3" key="1">
    <citation type="submission" date="2015-09" db="EMBL/GenBank/DDBJ databases">
        <title>Draft genome of the parasitic nematode Teladorsagia circumcincta isolate WARC Sus (inbred).</title>
        <authorList>
            <person name="Mitreva M."/>
        </authorList>
    </citation>
    <scope>NUCLEOTIDE SEQUENCE [LARGE SCALE GENOMIC DNA]</scope>
    <source>
        <strain evidence="2 3">S</strain>
    </source>
</reference>
<feature type="compositionally biased region" description="Basic and acidic residues" evidence="1">
    <location>
        <begin position="211"/>
        <end position="233"/>
    </location>
</feature>
<feature type="region of interest" description="Disordered" evidence="1">
    <location>
        <begin position="211"/>
        <end position="398"/>
    </location>
</feature>
<feature type="compositionally biased region" description="Basic and acidic residues" evidence="1">
    <location>
        <begin position="329"/>
        <end position="346"/>
    </location>
</feature>
<feature type="compositionally biased region" description="Basic and acidic residues" evidence="1">
    <location>
        <begin position="258"/>
        <end position="287"/>
    </location>
</feature>
<dbReference type="AlphaFoldDB" id="A0A2G9UQ11"/>